<gene>
    <name evidence="3" type="ORF">BST26_12795</name>
</gene>
<dbReference type="SUPFAM" id="SSF53474">
    <property type="entry name" value="alpha/beta-Hydrolases"/>
    <property type="match status" value="1"/>
</dbReference>
<reference evidence="3 4" key="1">
    <citation type="submission" date="2016-12" db="EMBL/GenBank/DDBJ databases">
        <title>The new phylogeny of genus Mycobacterium.</title>
        <authorList>
            <person name="Tortoli E."/>
            <person name="Trovato A."/>
            <person name="Cirillo D.M."/>
        </authorList>
    </citation>
    <scope>NUCLEOTIDE SEQUENCE [LARGE SCALE GENOMIC DNA]</scope>
    <source>
        <strain evidence="3 4">DSM 45130</strain>
    </source>
</reference>
<feature type="domain" description="BD-FAE-like" evidence="2">
    <location>
        <begin position="130"/>
        <end position="325"/>
    </location>
</feature>
<dbReference type="PANTHER" id="PTHR48081">
    <property type="entry name" value="AB HYDROLASE SUPERFAMILY PROTEIN C4A8.06C"/>
    <property type="match status" value="1"/>
</dbReference>
<accession>A0A1X0DBI3</accession>
<name>A0A1X0DBI3_9MYCO</name>
<dbReference type="GO" id="GO:0016787">
    <property type="term" value="F:hydrolase activity"/>
    <property type="evidence" value="ECO:0007669"/>
    <property type="project" value="UniProtKB-KW"/>
</dbReference>
<proteinExistence type="predicted"/>
<evidence type="ECO:0000256" key="1">
    <source>
        <dbReference type="ARBA" id="ARBA00022801"/>
    </source>
</evidence>
<dbReference type="InterPro" id="IPR050300">
    <property type="entry name" value="GDXG_lipolytic_enzyme"/>
</dbReference>
<evidence type="ECO:0000313" key="3">
    <source>
        <dbReference type="EMBL" id="ORA69743.1"/>
    </source>
</evidence>
<dbReference type="PANTHER" id="PTHR48081:SF33">
    <property type="entry name" value="KYNURENINE FORMAMIDASE"/>
    <property type="match status" value="1"/>
</dbReference>
<dbReference type="AlphaFoldDB" id="A0A1X0DBI3"/>
<protein>
    <submittedName>
        <fullName evidence="3">Carboxylesterase</fullName>
    </submittedName>
</protein>
<sequence length="381" mass="41259">MRSTSVLLRGAPTLAGWVAGWAATELAPEAVAGHALSAVGHAGLHGLTHHWGGQRAGRVLTEALGAEFGEGFETQVRHPFEDHRPRHSAAGVWHASQRRRRYAATTKEISYGPHRRDHRLDIWRSPELPANGRAPVLLQIPGGAWAISEKRGQAYPLMSRMVEHGWICVAINYSRSPFSAWPAHITDVKRAIAWVRENIADYGGDPDFIALTGGSAGGHLASLAALTADDLSLQPGFEDVDTRVAAAVPYYGAYDLTDPSNMCTLMMPFLEQFVMHARIADRPELFHQASPIHRVHRDAPPFFVLHGSHDAVIPRGQATAFVDALRSAGASTVVHADLPNAHHAFDVLGTLRSQLTASAVASFLGITYARHLASGEVRQAV</sequence>
<evidence type="ECO:0000259" key="2">
    <source>
        <dbReference type="Pfam" id="PF20434"/>
    </source>
</evidence>
<keyword evidence="4" id="KW-1185">Reference proteome</keyword>
<evidence type="ECO:0000313" key="4">
    <source>
        <dbReference type="Proteomes" id="UP000192801"/>
    </source>
</evidence>
<dbReference type="InterPro" id="IPR049492">
    <property type="entry name" value="BD-FAE-like_dom"/>
</dbReference>
<dbReference type="OrthoDB" id="9803828at2"/>
<dbReference type="Pfam" id="PF20434">
    <property type="entry name" value="BD-FAE"/>
    <property type="match status" value="1"/>
</dbReference>
<dbReference type="EMBL" id="MVHS01000029">
    <property type="protein sequence ID" value="ORA69743.1"/>
    <property type="molecule type" value="Genomic_DNA"/>
</dbReference>
<organism evidence="3 4">
    <name type="scientific">Mycolicibacterium insubricum</name>
    <dbReference type="NCBI Taxonomy" id="444597"/>
    <lineage>
        <taxon>Bacteria</taxon>
        <taxon>Bacillati</taxon>
        <taxon>Actinomycetota</taxon>
        <taxon>Actinomycetes</taxon>
        <taxon>Mycobacteriales</taxon>
        <taxon>Mycobacteriaceae</taxon>
        <taxon>Mycolicibacterium</taxon>
    </lineage>
</organism>
<keyword evidence="1" id="KW-0378">Hydrolase</keyword>
<comment type="caution">
    <text evidence="3">The sequence shown here is derived from an EMBL/GenBank/DDBJ whole genome shotgun (WGS) entry which is preliminary data.</text>
</comment>
<dbReference type="Proteomes" id="UP000192801">
    <property type="component" value="Unassembled WGS sequence"/>
</dbReference>
<dbReference type="STRING" id="444597.BST26_12795"/>
<dbReference type="InterPro" id="IPR029058">
    <property type="entry name" value="AB_hydrolase_fold"/>
</dbReference>
<dbReference type="Gene3D" id="3.40.50.1820">
    <property type="entry name" value="alpha/beta hydrolase"/>
    <property type="match status" value="1"/>
</dbReference>